<dbReference type="AlphaFoldDB" id="A0A2P2PFN1"/>
<proteinExistence type="predicted"/>
<organism evidence="1">
    <name type="scientific">Rhizophora mucronata</name>
    <name type="common">Asiatic mangrove</name>
    <dbReference type="NCBI Taxonomy" id="61149"/>
    <lineage>
        <taxon>Eukaryota</taxon>
        <taxon>Viridiplantae</taxon>
        <taxon>Streptophyta</taxon>
        <taxon>Embryophyta</taxon>
        <taxon>Tracheophyta</taxon>
        <taxon>Spermatophyta</taxon>
        <taxon>Magnoliopsida</taxon>
        <taxon>eudicotyledons</taxon>
        <taxon>Gunneridae</taxon>
        <taxon>Pentapetalae</taxon>
        <taxon>rosids</taxon>
        <taxon>fabids</taxon>
        <taxon>Malpighiales</taxon>
        <taxon>Rhizophoraceae</taxon>
        <taxon>Rhizophora</taxon>
    </lineage>
</organism>
<evidence type="ECO:0000313" key="1">
    <source>
        <dbReference type="EMBL" id="MBX53536.1"/>
    </source>
</evidence>
<protein>
    <submittedName>
        <fullName evidence="1">Uncharacterized protein</fullName>
    </submittedName>
</protein>
<name>A0A2P2PFN1_RHIMU</name>
<sequence length="56" mass="6368">MCMCTYLCYVHTDDSFLCFGMFPCDSCSVSPFVQTRGRMVLHVFSLHSALFFNASN</sequence>
<reference evidence="1" key="1">
    <citation type="submission" date="2018-02" db="EMBL/GenBank/DDBJ databases">
        <title>Rhizophora mucronata_Transcriptome.</title>
        <authorList>
            <person name="Meera S.P."/>
            <person name="Sreeshan A."/>
            <person name="Augustine A."/>
        </authorList>
    </citation>
    <scope>NUCLEOTIDE SEQUENCE</scope>
    <source>
        <tissue evidence="1">Leaf</tissue>
    </source>
</reference>
<accession>A0A2P2PFN1</accession>
<dbReference type="EMBL" id="GGEC01073052">
    <property type="protein sequence ID" value="MBX53536.1"/>
    <property type="molecule type" value="Transcribed_RNA"/>
</dbReference>